<name>A0A2Z4IJL4_9BACT</name>
<dbReference type="OrthoDB" id="9768470at2"/>
<feature type="domain" description="TonB-dependent receptor-like beta-barrel" evidence="6">
    <location>
        <begin position="520"/>
        <end position="928"/>
    </location>
</feature>
<organism evidence="8 9">
    <name type="scientific">Echinicola strongylocentroti</name>
    <dbReference type="NCBI Taxonomy" id="1795355"/>
    <lineage>
        <taxon>Bacteria</taxon>
        <taxon>Pseudomonadati</taxon>
        <taxon>Bacteroidota</taxon>
        <taxon>Cytophagia</taxon>
        <taxon>Cytophagales</taxon>
        <taxon>Cyclobacteriaceae</taxon>
        <taxon>Echinicola</taxon>
    </lineage>
</organism>
<dbReference type="Gene3D" id="2.60.40.1120">
    <property type="entry name" value="Carboxypeptidase-like, regulatory domain"/>
    <property type="match status" value="1"/>
</dbReference>
<evidence type="ECO:0000256" key="5">
    <source>
        <dbReference type="SAM" id="SignalP"/>
    </source>
</evidence>
<dbReference type="SUPFAM" id="SSF56935">
    <property type="entry name" value="Porins"/>
    <property type="match status" value="1"/>
</dbReference>
<dbReference type="InterPro" id="IPR008969">
    <property type="entry name" value="CarboxyPept-like_regulatory"/>
</dbReference>
<comment type="subcellular location">
    <subcellularLocation>
        <location evidence="1 4">Cell outer membrane</location>
    </subcellularLocation>
</comment>
<reference evidence="8 9" key="1">
    <citation type="submission" date="2018-06" db="EMBL/GenBank/DDBJ databases">
        <title>Echinicola strongylocentroti sp. nov., isolated from a sea urchin Strongylocentrotus intermedius.</title>
        <authorList>
            <person name="Bae S.S."/>
        </authorList>
    </citation>
    <scope>NUCLEOTIDE SEQUENCE [LARGE SCALE GENOMIC DNA]</scope>
    <source>
        <strain evidence="8 9">MEBiC08714</strain>
    </source>
</reference>
<evidence type="ECO:0000256" key="1">
    <source>
        <dbReference type="ARBA" id="ARBA00004442"/>
    </source>
</evidence>
<dbReference type="KEGG" id="est:DN752_13755"/>
<sequence length="964" mass="106928">MKKIFVAFTLLVFAALPQLAFAQQGTIRGNIIDEGLGEPLIGVSVLVKETQTGAVTDLDGAFEIKLAPGTYSLVASFISFNKVEISEVEVKAGEVTVLRDIKMGEATEELESVVVSAKAIRTTEAALMTVKRNAANVIDGISASTFRKIGDSDAASAIKRVTGVSIEGGKYVYIRGLGDRYTKTVLNGVDIPGLDPDRNSIQMDIFPTNVVDNIIVSKSFTSNLPADFTGGVVDIETKDFPEEKTFKVSVSGGYNPSMHFNSNYLRVNGSGTDFLGFDNGYRDIPTGGSTDIPQYAQVVGNPDGPRGQEYQSILRGFNPTMGGYRDGSLMDMSLGLTFGNQVAVGNDNKLGYNLALTYSNETTYFQDAEYNLFGKPSNAGEYELTPLETQKGDYGVNNVLLGGMAGVAYKTGLSKFKLNFLRLQNGESKVGQFDFESTNVGAVFGADQYNIEYSERSLTNVLLSGEHKIGPTNDWELNWKLSPTRSVINDPDVRILRFRDTNNSISTEVGLPERIWRNLEEDNLVGKVDVIKNYTFRDQAAKFGFGTSYTYKQRDFLIQSFQFQMGDNNTTNPFTGDPNSVFTEDRLFSSDHVNGIRYDPLFLPNNPNEYNASINNLGVYVNTEINPWEKLKAIVGVRMEMYQQYYTGKNQTATIVYDNEKVLDDTDFFPTLNLIYDLGETQNLRFSYARTIARPSFKEMSYAEILDPISGRTFVGGLFEETTNGGTEVLWDGNLQSTRIHNLDARWEMFPKRGEIFSASLFYKKFGNPIEMVQFLSDPGSFQPRNVGDGQVTGVELEVRKSLDIITPAAENFFFNANLTFTQSSIQMSESELRSRELSAREGEEISSTRDMSGQAPYIINTGLAYENWESGWEAGVYYNVQGSTLSYVGFGNRTDTYTVPFHSLNLNINKSFGPDERFQTGLKVTNLLNDKKEEVFSSYNAADQIFTSLSPGTEISIKLGYSF</sequence>
<evidence type="ECO:0000259" key="7">
    <source>
        <dbReference type="Pfam" id="PF07715"/>
    </source>
</evidence>
<feature type="signal peptide" evidence="5">
    <location>
        <begin position="1"/>
        <end position="22"/>
    </location>
</feature>
<dbReference type="EMBL" id="CP030041">
    <property type="protein sequence ID" value="AWW31105.1"/>
    <property type="molecule type" value="Genomic_DNA"/>
</dbReference>
<evidence type="ECO:0000256" key="4">
    <source>
        <dbReference type="RuleBase" id="RU003357"/>
    </source>
</evidence>
<dbReference type="RefSeq" id="WP_112784482.1">
    <property type="nucleotide sequence ID" value="NZ_CP030041.1"/>
</dbReference>
<keyword evidence="5" id="KW-0732">Signal</keyword>
<dbReference type="Pfam" id="PF00593">
    <property type="entry name" value="TonB_dep_Rec_b-barrel"/>
    <property type="match status" value="1"/>
</dbReference>
<dbReference type="Proteomes" id="UP000248688">
    <property type="component" value="Chromosome"/>
</dbReference>
<dbReference type="PANTHER" id="PTHR40980:SF5">
    <property type="entry name" value="TONB-DEPENDENT RECEPTOR"/>
    <property type="match status" value="1"/>
</dbReference>
<comment type="similarity">
    <text evidence="4">Belongs to the TonB-dependent receptor family.</text>
</comment>
<dbReference type="Gene3D" id="2.40.170.20">
    <property type="entry name" value="TonB-dependent receptor, beta-barrel domain"/>
    <property type="match status" value="1"/>
</dbReference>
<keyword evidence="9" id="KW-1185">Reference proteome</keyword>
<dbReference type="InterPro" id="IPR036942">
    <property type="entry name" value="Beta-barrel_TonB_sf"/>
</dbReference>
<evidence type="ECO:0000256" key="3">
    <source>
        <dbReference type="ARBA" id="ARBA00023237"/>
    </source>
</evidence>
<dbReference type="GO" id="GO:0009279">
    <property type="term" value="C:cell outer membrane"/>
    <property type="evidence" value="ECO:0007669"/>
    <property type="project" value="UniProtKB-SubCell"/>
</dbReference>
<proteinExistence type="inferred from homology"/>
<protein>
    <submittedName>
        <fullName evidence="8">TonB-dependent receptor</fullName>
    </submittedName>
</protein>
<feature type="chain" id="PRO_5016448710" evidence="5">
    <location>
        <begin position="23"/>
        <end position="964"/>
    </location>
</feature>
<evidence type="ECO:0000259" key="6">
    <source>
        <dbReference type="Pfam" id="PF00593"/>
    </source>
</evidence>
<gene>
    <name evidence="8" type="ORF">DN752_13755</name>
</gene>
<dbReference type="Pfam" id="PF13715">
    <property type="entry name" value="CarbopepD_reg_2"/>
    <property type="match status" value="1"/>
</dbReference>
<dbReference type="InterPro" id="IPR012910">
    <property type="entry name" value="Plug_dom"/>
</dbReference>
<dbReference type="Gene3D" id="2.170.130.10">
    <property type="entry name" value="TonB-dependent receptor, plug domain"/>
    <property type="match status" value="1"/>
</dbReference>
<keyword evidence="3" id="KW-0998">Cell outer membrane</keyword>
<dbReference type="SUPFAM" id="SSF49464">
    <property type="entry name" value="Carboxypeptidase regulatory domain-like"/>
    <property type="match status" value="1"/>
</dbReference>
<dbReference type="InterPro" id="IPR037066">
    <property type="entry name" value="Plug_dom_sf"/>
</dbReference>
<dbReference type="AlphaFoldDB" id="A0A2Z4IJL4"/>
<dbReference type="InterPro" id="IPR000531">
    <property type="entry name" value="Beta-barrel_TonB"/>
</dbReference>
<feature type="domain" description="TonB-dependent receptor plug" evidence="7">
    <location>
        <begin position="131"/>
        <end position="232"/>
    </location>
</feature>
<evidence type="ECO:0000313" key="9">
    <source>
        <dbReference type="Proteomes" id="UP000248688"/>
    </source>
</evidence>
<dbReference type="PANTHER" id="PTHR40980">
    <property type="entry name" value="PLUG DOMAIN-CONTAINING PROTEIN"/>
    <property type="match status" value="1"/>
</dbReference>
<dbReference type="Pfam" id="PF07715">
    <property type="entry name" value="Plug"/>
    <property type="match status" value="1"/>
</dbReference>
<keyword evidence="4" id="KW-0798">TonB box</keyword>
<keyword evidence="8" id="KW-0675">Receptor</keyword>
<accession>A0A2Z4IJL4</accession>
<evidence type="ECO:0000313" key="8">
    <source>
        <dbReference type="EMBL" id="AWW31105.1"/>
    </source>
</evidence>
<evidence type="ECO:0000256" key="2">
    <source>
        <dbReference type="ARBA" id="ARBA00023136"/>
    </source>
</evidence>
<keyword evidence="2 4" id="KW-0472">Membrane</keyword>